<dbReference type="GO" id="GO:0034314">
    <property type="term" value="P:Arp2/3 complex-mediated actin nucleation"/>
    <property type="evidence" value="ECO:0007669"/>
    <property type="project" value="InterPro"/>
</dbReference>
<sequence>MPVQAYNIPLVLPSLRREESINQIVDSLEYLERVSKDIFTRISNRVAENKKRLEAINYRADLAQARIDKIKGIKKATRVFSSAKYPAPEKLEPYETLYSEENELCEIKRQTYNLNSKFTPVDERTLKDKLQFYNVHLNVKKRQDEMKGEGLGSLPRNLHSVSSLLLFNTTENPYKKYVMLDPLAGAVTKTRANIEEEEEDIGAAPISITQGEALDRLTAQNYFYVPNLGDVPEIDVPVYLPDLPGIADDLSYKYFVLTFAYFCMYLLISVVSGSGSVSVSSDEVVVVVVLRKNTVKGAFLDVLHREAAPPPPPPPPPPPVDESQGALPTDVPAAVASDGRASLMESIRKAGGKGNAKLRNVKERKLKKKAEKEQSAVSGGGGGDLMGDLFAKLSMRRKGISGSKGESGGSSEASTGGGSAMDRISAMIPAPPKSDHIDSLHSGGSDDWD</sequence>
<dbReference type="InterPro" id="IPR028290">
    <property type="entry name" value="WASH1"/>
</dbReference>
<dbReference type="GO" id="GO:0042147">
    <property type="term" value="P:retrograde transport, endosome to Golgi"/>
    <property type="evidence" value="ECO:0007669"/>
    <property type="project" value="TreeGrafter"/>
</dbReference>
<dbReference type="PANTHER" id="PTHR23331:SF1">
    <property type="entry name" value="WASH COMPLEX SUBUNIT 1"/>
    <property type="match status" value="1"/>
</dbReference>
<evidence type="ECO:0000313" key="5">
    <source>
        <dbReference type="EMBL" id="PFX30729.1"/>
    </source>
</evidence>
<accession>A0A2B4SNM7</accession>
<dbReference type="Proteomes" id="UP000225706">
    <property type="component" value="Unassembled WGS sequence"/>
</dbReference>
<dbReference type="GO" id="GO:0043015">
    <property type="term" value="F:gamma-tubulin binding"/>
    <property type="evidence" value="ECO:0007669"/>
    <property type="project" value="TreeGrafter"/>
</dbReference>
<feature type="domain" description="WASH1 WAHD" evidence="4">
    <location>
        <begin position="4"/>
        <end position="254"/>
    </location>
</feature>
<gene>
    <name evidence="5" type="primary">Wash1</name>
    <name evidence="5" type="ORF">AWC38_SpisGene4515</name>
</gene>
<dbReference type="PANTHER" id="PTHR23331">
    <property type="entry name" value="CXYORF1"/>
    <property type="match status" value="1"/>
</dbReference>
<keyword evidence="6" id="KW-1185">Reference proteome</keyword>
<dbReference type="STRING" id="50429.A0A2B4SNM7"/>
<comment type="similarity">
    <text evidence="1">Belongs to the WASH1 family.</text>
</comment>
<dbReference type="OrthoDB" id="307871at2759"/>
<dbReference type="GO" id="GO:0005829">
    <property type="term" value="C:cytosol"/>
    <property type="evidence" value="ECO:0007669"/>
    <property type="project" value="GOC"/>
</dbReference>
<dbReference type="GO" id="GO:0055037">
    <property type="term" value="C:recycling endosome"/>
    <property type="evidence" value="ECO:0007669"/>
    <property type="project" value="TreeGrafter"/>
</dbReference>
<comment type="caution">
    <text evidence="5">The sequence shown here is derived from an EMBL/GenBank/DDBJ whole genome shotgun (WGS) entry which is preliminary data.</text>
</comment>
<proteinExistence type="inferred from homology"/>
<reference evidence="6" key="1">
    <citation type="journal article" date="2017" name="bioRxiv">
        <title>Comparative analysis of the genomes of Stylophora pistillata and Acropora digitifera provides evidence for extensive differences between species of corals.</title>
        <authorList>
            <person name="Voolstra C.R."/>
            <person name="Li Y."/>
            <person name="Liew Y.J."/>
            <person name="Baumgarten S."/>
            <person name="Zoccola D."/>
            <person name="Flot J.-F."/>
            <person name="Tambutte S."/>
            <person name="Allemand D."/>
            <person name="Aranda M."/>
        </authorList>
    </citation>
    <scope>NUCLEOTIDE SEQUENCE [LARGE SCALE GENOMIC DNA]</scope>
</reference>
<evidence type="ECO:0000256" key="3">
    <source>
        <dbReference type="SAM" id="MobiDB-lite"/>
    </source>
</evidence>
<feature type="compositionally biased region" description="Pro residues" evidence="3">
    <location>
        <begin position="308"/>
        <end position="320"/>
    </location>
</feature>
<dbReference type="InterPro" id="IPR021854">
    <property type="entry name" value="WASH1_WAHD"/>
</dbReference>
<dbReference type="AlphaFoldDB" id="A0A2B4SNM7"/>
<dbReference type="GO" id="GO:0006887">
    <property type="term" value="P:exocytosis"/>
    <property type="evidence" value="ECO:0007669"/>
    <property type="project" value="TreeGrafter"/>
</dbReference>
<dbReference type="EMBL" id="LSMT01000046">
    <property type="protein sequence ID" value="PFX30729.1"/>
    <property type="molecule type" value="Genomic_DNA"/>
</dbReference>
<feature type="region of interest" description="Disordered" evidence="3">
    <location>
        <begin position="305"/>
        <end position="327"/>
    </location>
</feature>
<dbReference type="GO" id="GO:0071203">
    <property type="term" value="C:WASH complex"/>
    <property type="evidence" value="ECO:0007669"/>
    <property type="project" value="InterPro"/>
</dbReference>
<evidence type="ECO:0000256" key="2">
    <source>
        <dbReference type="ARBA" id="ARBA00023203"/>
    </source>
</evidence>
<name>A0A2B4SNM7_STYPI</name>
<dbReference type="GO" id="GO:0005769">
    <property type="term" value="C:early endosome"/>
    <property type="evidence" value="ECO:0007669"/>
    <property type="project" value="InterPro"/>
</dbReference>
<feature type="compositionally biased region" description="Low complexity" evidence="3">
    <location>
        <begin position="400"/>
        <end position="414"/>
    </location>
</feature>
<evidence type="ECO:0000313" key="6">
    <source>
        <dbReference type="Proteomes" id="UP000225706"/>
    </source>
</evidence>
<feature type="region of interest" description="Disordered" evidence="3">
    <location>
        <begin position="397"/>
        <end position="449"/>
    </location>
</feature>
<keyword evidence="2" id="KW-0009">Actin-binding</keyword>
<protein>
    <submittedName>
        <fullName evidence="5">WAS protein family-like 1</fullName>
    </submittedName>
</protein>
<dbReference type="GO" id="GO:0003779">
    <property type="term" value="F:actin binding"/>
    <property type="evidence" value="ECO:0007669"/>
    <property type="project" value="UniProtKB-KW"/>
</dbReference>
<organism evidence="5 6">
    <name type="scientific">Stylophora pistillata</name>
    <name type="common">Smooth cauliflower coral</name>
    <dbReference type="NCBI Taxonomy" id="50429"/>
    <lineage>
        <taxon>Eukaryota</taxon>
        <taxon>Metazoa</taxon>
        <taxon>Cnidaria</taxon>
        <taxon>Anthozoa</taxon>
        <taxon>Hexacorallia</taxon>
        <taxon>Scleractinia</taxon>
        <taxon>Astrocoeniina</taxon>
        <taxon>Pocilloporidae</taxon>
        <taxon>Stylophora</taxon>
    </lineage>
</organism>
<evidence type="ECO:0000259" key="4">
    <source>
        <dbReference type="Pfam" id="PF11945"/>
    </source>
</evidence>
<dbReference type="GO" id="GO:0032456">
    <property type="term" value="P:endocytic recycling"/>
    <property type="evidence" value="ECO:0007669"/>
    <property type="project" value="TreeGrafter"/>
</dbReference>
<dbReference type="GO" id="GO:0043014">
    <property type="term" value="F:alpha-tubulin binding"/>
    <property type="evidence" value="ECO:0007669"/>
    <property type="project" value="InterPro"/>
</dbReference>
<evidence type="ECO:0000256" key="1">
    <source>
        <dbReference type="ARBA" id="ARBA00005602"/>
    </source>
</evidence>
<dbReference type="Pfam" id="PF11945">
    <property type="entry name" value="WASH_WAHD"/>
    <property type="match status" value="1"/>
</dbReference>
<feature type="region of interest" description="Disordered" evidence="3">
    <location>
        <begin position="348"/>
        <end position="385"/>
    </location>
</feature>